<dbReference type="PROSITE" id="PS50206">
    <property type="entry name" value="RHODANESE_3"/>
    <property type="match status" value="2"/>
</dbReference>
<evidence type="ECO:0000313" key="4">
    <source>
        <dbReference type="Proteomes" id="UP001500752"/>
    </source>
</evidence>
<dbReference type="CDD" id="cd00158">
    <property type="entry name" value="RHOD"/>
    <property type="match status" value="1"/>
</dbReference>
<dbReference type="SUPFAM" id="SSF52821">
    <property type="entry name" value="Rhodanese/Cell cycle control phosphatase"/>
    <property type="match status" value="2"/>
</dbReference>
<reference evidence="4" key="1">
    <citation type="journal article" date="2019" name="Int. J. Syst. Evol. Microbiol.">
        <title>The Global Catalogue of Microorganisms (GCM) 10K type strain sequencing project: providing services to taxonomists for standard genome sequencing and annotation.</title>
        <authorList>
            <consortium name="The Broad Institute Genomics Platform"/>
            <consortium name="The Broad Institute Genome Sequencing Center for Infectious Disease"/>
            <person name="Wu L."/>
            <person name="Ma J."/>
        </authorList>
    </citation>
    <scope>NUCLEOTIDE SEQUENCE [LARGE SCALE GENOMIC DNA]</scope>
    <source>
        <strain evidence="4">JCM 30742</strain>
    </source>
</reference>
<dbReference type="CDD" id="cd07724">
    <property type="entry name" value="POD-like_MBL-fold"/>
    <property type="match status" value="1"/>
</dbReference>
<dbReference type="InterPro" id="IPR051682">
    <property type="entry name" value="Mito_Persulfide_Diox"/>
</dbReference>
<comment type="caution">
    <text evidence="3">The sequence shown here is derived from an EMBL/GenBank/DDBJ whole genome shotgun (WGS) entry which is preliminary data.</text>
</comment>
<dbReference type="Pfam" id="PF00581">
    <property type="entry name" value="Rhodanese"/>
    <property type="match status" value="2"/>
</dbReference>
<dbReference type="EMBL" id="BAABEO010000004">
    <property type="protein sequence ID" value="GAA3667566.1"/>
    <property type="molecule type" value="Genomic_DNA"/>
</dbReference>
<dbReference type="InterPro" id="IPR001279">
    <property type="entry name" value="Metallo-B-lactamas"/>
</dbReference>
<protein>
    <submittedName>
        <fullName evidence="3">Rhodanese-like domain-containing protein</fullName>
    </submittedName>
</protein>
<dbReference type="InterPro" id="IPR036866">
    <property type="entry name" value="RibonucZ/Hydroxyglut_hydro"/>
</dbReference>
<dbReference type="SUPFAM" id="SSF56281">
    <property type="entry name" value="Metallo-hydrolase/oxidoreductase"/>
    <property type="match status" value="1"/>
</dbReference>
<dbReference type="Gene3D" id="3.40.250.10">
    <property type="entry name" value="Rhodanese-like domain"/>
    <property type="match status" value="2"/>
</dbReference>
<organism evidence="3 4">
    <name type="scientific">Arthrobacter ginkgonis</name>
    <dbReference type="NCBI Taxonomy" id="1630594"/>
    <lineage>
        <taxon>Bacteria</taxon>
        <taxon>Bacillati</taxon>
        <taxon>Actinomycetota</taxon>
        <taxon>Actinomycetes</taxon>
        <taxon>Micrococcales</taxon>
        <taxon>Micrococcaceae</taxon>
        <taxon>Arthrobacter</taxon>
    </lineage>
</organism>
<evidence type="ECO:0000313" key="3">
    <source>
        <dbReference type="EMBL" id="GAA3667566.1"/>
    </source>
</evidence>
<dbReference type="InterPro" id="IPR001763">
    <property type="entry name" value="Rhodanese-like_dom"/>
</dbReference>
<keyword evidence="1" id="KW-0479">Metal-binding</keyword>
<dbReference type="InterPro" id="IPR036873">
    <property type="entry name" value="Rhodanese-like_dom_sf"/>
</dbReference>
<dbReference type="Pfam" id="PF00753">
    <property type="entry name" value="Lactamase_B"/>
    <property type="match status" value="1"/>
</dbReference>
<dbReference type="RefSeq" id="WP_345147912.1">
    <property type="nucleotide sequence ID" value="NZ_BAABEO010000004.1"/>
</dbReference>
<sequence>MIVKQFYLGCLSQGSYLIGDESSGRAVVVDPRRDVGEYLDEAKALGLTIVGVINTHVHADFIAGHLELAAATGAWIGYGSRAETEYPIRRFSHGERISLGGDEPGVDELGRNGHDGVELEILETPGHTWESISVVVREHPGDQVPYAVLTGDALFVGDVGRPDLVAAPGASPQELGTALYHSIHNVLLALPDQTRVMPAHGAGSFCGKALSDELVSTVGAQRATNPSVQPMSVDEFIEMITTGQNAAPEYFAEDAAMNRHTHPVLGAGPEPGPLAPDRLLAAVEAGARIIDTRTPADFAAGHLRGSLNVGLDGRFAETAGMVLHLADRVVLVADPGREQEAALRLARIGIDGVVGYLADPAAAFAADLAPLVRVAERINAEELEAAAAARHAVVLDVRNPGEREAGAIPGSMHIPLAQLARRRREVADAPAVIVHCASGWRSSVAASLLRERGQDNVADVVGGYEAWAKLHQPAG</sequence>
<feature type="domain" description="Rhodanese" evidence="2">
    <location>
        <begin position="283"/>
        <end position="365"/>
    </location>
</feature>
<dbReference type="Proteomes" id="UP001500752">
    <property type="component" value="Unassembled WGS sequence"/>
</dbReference>
<dbReference type="SMART" id="SM00450">
    <property type="entry name" value="RHOD"/>
    <property type="match status" value="2"/>
</dbReference>
<dbReference type="InterPro" id="IPR044528">
    <property type="entry name" value="POD-like_MBL-fold"/>
</dbReference>
<name>A0ABP7BTT2_9MICC</name>
<evidence type="ECO:0000259" key="2">
    <source>
        <dbReference type="PROSITE" id="PS50206"/>
    </source>
</evidence>
<evidence type="ECO:0000256" key="1">
    <source>
        <dbReference type="ARBA" id="ARBA00022723"/>
    </source>
</evidence>
<feature type="domain" description="Rhodanese" evidence="2">
    <location>
        <begin position="388"/>
        <end position="475"/>
    </location>
</feature>
<dbReference type="PANTHER" id="PTHR43084:SF1">
    <property type="entry name" value="PERSULFIDE DIOXYGENASE ETHE1, MITOCHONDRIAL"/>
    <property type="match status" value="1"/>
</dbReference>
<dbReference type="SMART" id="SM00849">
    <property type="entry name" value="Lactamase_B"/>
    <property type="match status" value="1"/>
</dbReference>
<accession>A0ABP7BTT2</accession>
<proteinExistence type="predicted"/>
<keyword evidence="4" id="KW-1185">Reference proteome</keyword>
<dbReference type="PANTHER" id="PTHR43084">
    <property type="entry name" value="PERSULFIDE DIOXYGENASE ETHE1"/>
    <property type="match status" value="1"/>
</dbReference>
<gene>
    <name evidence="3" type="ORF">GCM10023081_02830</name>
</gene>
<dbReference type="Gene3D" id="3.60.15.10">
    <property type="entry name" value="Ribonuclease Z/Hydroxyacylglutathione hydrolase-like"/>
    <property type="match status" value="1"/>
</dbReference>